<keyword evidence="6 12" id="KW-0698">rRNA processing</keyword>
<evidence type="ECO:0000256" key="10">
    <source>
        <dbReference type="ARBA" id="ARBA00025699"/>
    </source>
</evidence>
<evidence type="ECO:0000256" key="2">
    <source>
        <dbReference type="ARBA" id="ARBA00005528"/>
    </source>
</evidence>
<evidence type="ECO:0000256" key="6">
    <source>
        <dbReference type="ARBA" id="ARBA00022552"/>
    </source>
</evidence>
<keyword evidence="15" id="KW-1185">Reference proteome</keyword>
<dbReference type="Proteomes" id="UP000032336">
    <property type="component" value="Unassembled WGS sequence"/>
</dbReference>
<comment type="catalytic activity">
    <reaction evidence="11 12">
        <text>uridine(1498) in 16S rRNA + S-adenosyl-L-methionine = N(3)-methyluridine(1498) in 16S rRNA + S-adenosyl-L-homocysteine + H(+)</text>
        <dbReference type="Rhea" id="RHEA:42920"/>
        <dbReference type="Rhea" id="RHEA-COMP:10283"/>
        <dbReference type="Rhea" id="RHEA-COMP:10284"/>
        <dbReference type="ChEBI" id="CHEBI:15378"/>
        <dbReference type="ChEBI" id="CHEBI:57856"/>
        <dbReference type="ChEBI" id="CHEBI:59789"/>
        <dbReference type="ChEBI" id="CHEBI:65315"/>
        <dbReference type="ChEBI" id="CHEBI:74502"/>
        <dbReference type="EC" id="2.1.1.193"/>
    </reaction>
</comment>
<evidence type="ECO:0000313" key="14">
    <source>
        <dbReference type="EMBL" id="KJE75993.1"/>
    </source>
</evidence>
<comment type="similarity">
    <text evidence="2 12">Belongs to the RNA methyltransferase RsmE family.</text>
</comment>
<evidence type="ECO:0000256" key="5">
    <source>
        <dbReference type="ARBA" id="ARBA00022490"/>
    </source>
</evidence>
<dbReference type="PANTHER" id="PTHR30027">
    <property type="entry name" value="RIBOSOMAL RNA SMALL SUBUNIT METHYLTRANSFERASE E"/>
    <property type="match status" value="1"/>
</dbReference>
<dbReference type="eggNOG" id="COG1385">
    <property type="taxonomic scope" value="Bacteria"/>
</dbReference>
<dbReference type="InterPro" id="IPR006700">
    <property type="entry name" value="RsmE"/>
</dbReference>
<evidence type="ECO:0000256" key="3">
    <source>
        <dbReference type="ARBA" id="ARBA00012328"/>
    </source>
</evidence>
<evidence type="ECO:0000256" key="4">
    <source>
        <dbReference type="ARBA" id="ARBA00013673"/>
    </source>
</evidence>
<keyword evidence="7 12" id="KW-0489">Methyltransferase</keyword>
<sequence length="234" mass="24910">MSAQRLHPFALVDDLDTLEVSRELGHHLGVVRRLRVGAELFVGDGAGSFRAVKVDAVQPRVHLVPLSDIQTPQRQTPSLGIAMFLPSNERLSWAVQKLTEVGIDRIHLLSDSGDRRGGVQISAAGLDRLDRIAREASQQSERLWLPDITPPMEAQEFFGDTSAGVAILDPDGGPLPTGVTTLVVGPESGVVISPESIPRVSLGLPILRIETAAVAGAVVLAALRASLICICDNS</sequence>
<name>A0A0D8FRT7_9ACTN</name>
<keyword evidence="8 12" id="KW-0808">Transferase</keyword>
<evidence type="ECO:0000256" key="12">
    <source>
        <dbReference type="PIRNR" id="PIRNR015601"/>
    </source>
</evidence>
<dbReference type="GeneID" id="78373341"/>
<reference evidence="14 15" key="1">
    <citation type="submission" date="2015-01" db="EMBL/GenBank/DDBJ databases">
        <title>Draft genome of the acidophilic iron oxidizer Ferrimicrobium acidiphilum strain T23.</title>
        <authorList>
            <person name="Poehlein A."/>
            <person name="Eisen S."/>
            <person name="Schloemann M."/>
            <person name="Johnson B.D."/>
            <person name="Daniel R."/>
            <person name="Muehling M."/>
        </authorList>
    </citation>
    <scope>NUCLEOTIDE SEQUENCE [LARGE SCALE GENOMIC DNA]</scope>
    <source>
        <strain evidence="14 15">T23</strain>
    </source>
</reference>
<feature type="domain" description="Ribosomal RNA small subunit methyltransferase E methyltransferase" evidence="13">
    <location>
        <begin position="78"/>
        <end position="216"/>
    </location>
</feature>
<dbReference type="CDD" id="cd18084">
    <property type="entry name" value="RsmE-like"/>
    <property type="match status" value="1"/>
</dbReference>
<dbReference type="EC" id="2.1.1.193" evidence="3 12"/>
<evidence type="ECO:0000256" key="9">
    <source>
        <dbReference type="ARBA" id="ARBA00022691"/>
    </source>
</evidence>
<dbReference type="Pfam" id="PF04452">
    <property type="entry name" value="Methyltrans_RNA"/>
    <property type="match status" value="1"/>
</dbReference>
<dbReference type="SUPFAM" id="SSF75217">
    <property type="entry name" value="alpha/beta knot"/>
    <property type="match status" value="1"/>
</dbReference>
<comment type="function">
    <text evidence="10 12">Specifically methylates the N3 position of the uracil ring of uridine 1498 (m3U1498) in 16S rRNA. Acts on the fully assembled 30S ribosomal subunit.</text>
</comment>
<organism evidence="14 15">
    <name type="scientific">Ferrimicrobium acidiphilum DSM 19497</name>
    <dbReference type="NCBI Taxonomy" id="1121877"/>
    <lineage>
        <taxon>Bacteria</taxon>
        <taxon>Bacillati</taxon>
        <taxon>Actinomycetota</taxon>
        <taxon>Acidimicrobiia</taxon>
        <taxon>Acidimicrobiales</taxon>
        <taxon>Acidimicrobiaceae</taxon>
        <taxon>Ferrimicrobium</taxon>
    </lineage>
</organism>
<keyword evidence="9 12" id="KW-0949">S-adenosyl-L-methionine</keyword>
<keyword evidence="5 12" id="KW-0963">Cytoplasm</keyword>
<dbReference type="PANTHER" id="PTHR30027:SF3">
    <property type="entry name" value="16S RRNA (URACIL(1498)-N(3))-METHYLTRANSFERASE"/>
    <property type="match status" value="1"/>
</dbReference>
<dbReference type="AlphaFoldDB" id="A0A0D8FRT7"/>
<dbReference type="InterPro" id="IPR029026">
    <property type="entry name" value="tRNA_m1G_MTases_N"/>
</dbReference>
<evidence type="ECO:0000259" key="13">
    <source>
        <dbReference type="Pfam" id="PF04452"/>
    </source>
</evidence>
<dbReference type="InterPro" id="IPR046886">
    <property type="entry name" value="RsmE_MTase_dom"/>
</dbReference>
<gene>
    <name evidence="14" type="primary">rsmE</name>
    <name evidence="14" type="ORF">FEAC_22900</name>
</gene>
<comment type="subcellular location">
    <subcellularLocation>
        <location evidence="1 12">Cytoplasm</location>
    </subcellularLocation>
</comment>
<evidence type="ECO:0000256" key="8">
    <source>
        <dbReference type="ARBA" id="ARBA00022679"/>
    </source>
</evidence>
<evidence type="ECO:0000313" key="15">
    <source>
        <dbReference type="Proteomes" id="UP000032336"/>
    </source>
</evidence>
<evidence type="ECO:0000256" key="1">
    <source>
        <dbReference type="ARBA" id="ARBA00004496"/>
    </source>
</evidence>
<dbReference type="GO" id="GO:0070042">
    <property type="term" value="F:rRNA (uridine-N3-)-methyltransferase activity"/>
    <property type="evidence" value="ECO:0007669"/>
    <property type="project" value="TreeGrafter"/>
</dbReference>
<dbReference type="OrthoDB" id="9808126at2"/>
<dbReference type="PIRSF" id="PIRSF015601">
    <property type="entry name" value="MTase_slr0722"/>
    <property type="match status" value="1"/>
</dbReference>
<protein>
    <recommendedName>
        <fullName evidence="4 12">Ribosomal RNA small subunit methyltransferase E</fullName>
        <ecNumber evidence="3 12">2.1.1.193</ecNumber>
    </recommendedName>
</protein>
<dbReference type="RefSeq" id="WP_035390290.1">
    <property type="nucleotide sequence ID" value="NZ_JQKF01000022.1"/>
</dbReference>
<evidence type="ECO:0000256" key="7">
    <source>
        <dbReference type="ARBA" id="ARBA00022603"/>
    </source>
</evidence>
<comment type="caution">
    <text evidence="14">The sequence shown here is derived from an EMBL/GenBank/DDBJ whole genome shotgun (WGS) entry which is preliminary data.</text>
</comment>
<dbReference type="GO" id="GO:0005737">
    <property type="term" value="C:cytoplasm"/>
    <property type="evidence" value="ECO:0007669"/>
    <property type="project" value="UniProtKB-SubCell"/>
</dbReference>
<proteinExistence type="inferred from homology"/>
<dbReference type="Gene3D" id="3.40.1280.10">
    <property type="match status" value="1"/>
</dbReference>
<dbReference type="GO" id="GO:0070475">
    <property type="term" value="P:rRNA base methylation"/>
    <property type="evidence" value="ECO:0007669"/>
    <property type="project" value="TreeGrafter"/>
</dbReference>
<accession>A0A0D8FRT7</accession>
<evidence type="ECO:0000256" key="11">
    <source>
        <dbReference type="ARBA" id="ARBA00047944"/>
    </source>
</evidence>
<dbReference type="NCBIfam" id="TIGR00046">
    <property type="entry name" value="RsmE family RNA methyltransferase"/>
    <property type="match status" value="1"/>
</dbReference>
<dbReference type="InterPro" id="IPR029028">
    <property type="entry name" value="Alpha/beta_knot_MTases"/>
</dbReference>
<dbReference type="STRING" id="1121877.FEAC_22900"/>
<dbReference type="EMBL" id="JXUW01000024">
    <property type="protein sequence ID" value="KJE75993.1"/>
    <property type="molecule type" value="Genomic_DNA"/>
</dbReference>